<dbReference type="InterPro" id="IPR009875">
    <property type="entry name" value="PilZ_domain"/>
</dbReference>
<feature type="domain" description="PilZ" evidence="1">
    <location>
        <begin position="23"/>
        <end position="105"/>
    </location>
</feature>
<dbReference type="SUPFAM" id="SSF141371">
    <property type="entry name" value="PilZ domain-like"/>
    <property type="match status" value="1"/>
</dbReference>
<proteinExistence type="predicted"/>
<dbReference type="Pfam" id="PF07238">
    <property type="entry name" value="PilZ"/>
    <property type="match status" value="1"/>
</dbReference>
<protein>
    <submittedName>
        <fullName evidence="2">PilZ domain-containing protein</fullName>
    </submittedName>
</protein>
<reference evidence="3" key="1">
    <citation type="journal article" date="2019" name="Int. J. Syst. Evol. Microbiol.">
        <title>The Global Catalogue of Microorganisms (GCM) 10K type strain sequencing project: providing services to taxonomists for standard genome sequencing and annotation.</title>
        <authorList>
            <consortium name="The Broad Institute Genomics Platform"/>
            <consortium name="The Broad Institute Genome Sequencing Center for Infectious Disease"/>
            <person name="Wu L."/>
            <person name="Ma J."/>
        </authorList>
    </citation>
    <scope>NUCLEOTIDE SEQUENCE [LARGE SCALE GENOMIC DNA]</scope>
    <source>
        <strain evidence="3">KCTC 42644</strain>
    </source>
</reference>
<gene>
    <name evidence="2" type="ORF">ACFOMD_07980</name>
</gene>
<dbReference type="RefSeq" id="WP_380859488.1">
    <property type="nucleotide sequence ID" value="NZ_JBHRXV010000004.1"/>
</dbReference>
<sequence>MFDSLLDRLVAGQHDADRRGSELREAVALKALLDLDGTLHPIDIGNISAGGLMASLDAELAPGTRLAVLLDGQRLKGEVRWQHAGRFGMCFDEPPSLDPAMIARYRAANVEASKQMSRWMI</sequence>
<evidence type="ECO:0000313" key="3">
    <source>
        <dbReference type="Proteomes" id="UP001595615"/>
    </source>
</evidence>
<accession>A0ABV7X9V9</accession>
<dbReference type="EMBL" id="JBHRXV010000004">
    <property type="protein sequence ID" value="MFC3712503.1"/>
    <property type="molecule type" value="Genomic_DNA"/>
</dbReference>
<dbReference type="Proteomes" id="UP001595615">
    <property type="component" value="Unassembled WGS sequence"/>
</dbReference>
<name>A0ABV7X9V9_9SPHN</name>
<organism evidence="2 3">
    <name type="scientific">Sphingoaurantiacus capsulatus</name>
    <dbReference type="NCBI Taxonomy" id="1771310"/>
    <lineage>
        <taxon>Bacteria</taxon>
        <taxon>Pseudomonadati</taxon>
        <taxon>Pseudomonadota</taxon>
        <taxon>Alphaproteobacteria</taxon>
        <taxon>Sphingomonadales</taxon>
        <taxon>Sphingosinicellaceae</taxon>
        <taxon>Sphingoaurantiacus</taxon>
    </lineage>
</organism>
<evidence type="ECO:0000259" key="1">
    <source>
        <dbReference type="Pfam" id="PF07238"/>
    </source>
</evidence>
<comment type="caution">
    <text evidence="2">The sequence shown here is derived from an EMBL/GenBank/DDBJ whole genome shotgun (WGS) entry which is preliminary data.</text>
</comment>
<keyword evidence="3" id="KW-1185">Reference proteome</keyword>
<evidence type="ECO:0000313" key="2">
    <source>
        <dbReference type="EMBL" id="MFC3712503.1"/>
    </source>
</evidence>